<evidence type="ECO:0000259" key="7">
    <source>
        <dbReference type="PROSITE" id="PS51900"/>
    </source>
</evidence>
<dbReference type="InterPro" id="IPR013762">
    <property type="entry name" value="Integrase-like_cat_sf"/>
</dbReference>
<comment type="similarity">
    <text evidence="1">Belongs to the 'phage' integrase family.</text>
</comment>
<dbReference type="PANTHER" id="PTHR30629">
    <property type="entry name" value="PROPHAGE INTEGRASE"/>
    <property type="match status" value="1"/>
</dbReference>
<dbReference type="Gene3D" id="1.10.150.130">
    <property type="match status" value="1"/>
</dbReference>
<proteinExistence type="inferred from homology"/>
<dbReference type="GO" id="GO:0015074">
    <property type="term" value="P:DNA integration"/>
    <property type="evidence" value="ECO:0007669"/>
    <property type="project" value="UniProtKB-KW"/>
</dbReference>
<evidence type="ECO:0000313" key="8">
    <source>
        <dbReference type="EMBL" id="TLP54506.1"/>
    </source>
</evidence>
<feature type="domain" description="Core-binding (CB)" evidence="7">
    <location>
        <begin position="70"/>
        <end position="151"/>
    </location>
</feature>
<dbReference type="InterPro" id="IPR010998">
    <property type="entry name" value="Integrase_recombinase_N"/>
</dbReference>
<keyword evidence="3 5" id="KW-0238">DNA-binding</keyword>
<evidence type="ECO:0000256" key="4">
    <source>
        <dbReference type="ARBA" id="ARBA00023172"/>
    </source>
</evidence>
<keyword evidence="4" id="KW-0233">DNA recombination</keyword>
<dbReference type="PROSITE" id="PS51900">
    <property type="entry name" value="CB"/>
    <property type="match status" value="1"/>
</dbReference>
<accession>A0A5R8YP09</accession>
<evidence type="ECO:0000256" key="5">
    <source>
        <dbReference type="PROSITE-ProRule" id="PRU01248"/>
    </source>
</evidence>
<sequence length="391" mass="43841">MTKRRSHGDGGLHWDARRNRWIASVTVGYTPAGKRIVKTGSGKTKTAAKDKLKEILRDYEDGLAIAPTNYTVADAVNYWMDNGLQGRDASTVAMYRTYVRTHVIPCLGARKLRELSVEDIDRWLQSKKDELGTRSLKLIHNILNRSVKNAMRRDKVKRNVVELCEVPEGREGRPSKALTLSQAESVLKAAENARPRTRAYFVVSLLSGARTEEVRAIKWSHVAAYDETRLGDRATESGSPVSAHNMRRDFRKVLDSAGLTGKEWAPRELRHSFVSLLSDHDIALEDISRLVGHSNTVVTETVYRHQIRPVIQEGATAMAAIFPLAEREPWSSSLASGPRLRSWGRAVFAGGRYWVRTSDPSLVRSQDRSRRCADLRADLGHRSPPTVSKLP</sequence>
<dbReference type="Pfam" id="PF00589">
    <property type="entry name" value="Phage_integrase"/>
    <property type="match status" value="1"/>
</dbReference>
<reference evidence="8" key="1">
    <citation type="submission" date="2019-05" db="EMBL/GenBank/DDBJ databases">
        <title>Isolation, diversity and antifungal activity of Actinobacteria from wheat.</title>
        <authorList>
            <person name="Yu B."/>
        </authorList>
    </citation>
    <scope>NUCLEOTIDE SEQUENCE [LARGE SCALE GENOMIC DNA]</scope>
    <source>
        <strain evidence="8">NEAU-HEGS1-5</strain>
    </source>
</reference>
<dbReference type="OrthoDB" id="3175606at2"/>
<keyword evidence="2" id="KW-0229">DNA integration</keyword>
<gene>
    <name evidence="8" type="ORF">FED44_27480</name>
</gene>
<keyword evidence="9" id="KW-1185">Reference proteome</keyword>
<dbReference type="PANTHER" id="PTHR30629:SF2">
    <property type="entry name" value="PROPHAGE INTEGRASE INTS-RELATED"/>
    <property type="match status" value="1"/>
</dbReference>
<name>A0A5R8YP09_9ACTN</name>
<dbReference type="InterPro" id="IPR050808">
    <property type="entry name" value="Phage_Integrase"/>
</dbReference>
<dbReference type="SUPFAM" id="SSF56349">
    <property type="entry name" value="DNA breaking-rejoining enzymes"/>
    <property type="match status" value="1"/>
</dbReference>
<dbReference type="AlphaFoldDB" id="A0A5R8YP09"/>
<dbReference type="Gene3D" id="1.10.443.10">
    <property type="entry name" value="Intergrase catalytic core"/>
    <property type="match status" value="2"/>
</dbReference>
<dbReference type="GO" id="GO:0006310">
    <property type="term" value="P:DNA recombination"/>
    <property type="evidence" value="ECO:0007669"/>
    <property type="project" value="UniProtKB-KW"/>
</dbReference>
<dbReference type="InterPro" id="IPR002104">
    <property type="entry name" value="Integrase_catalytic"/>
</dbReference>
<dbReference type="Proteomes" id="UP000309033">
    <property type="component" value="Unassembled WGS sequence"/>
</dbReference>
<dbReference type="InterPro" id="IPR011010">
    <property type="entry name" value="DNA_brk_join_enz"/>
</dbReference>
<evidence type="ECO:0000259" key="6">
    <source>
        <dbReference type="PROSITE" id="PS51898"/>
    </source>
</evidence>
<dbReference type="EMBL" id="VANP01000013">
    <property type="protein sequence ID" value="TLP54506.1"/>
    <property type="molecule type" value="Genomic_DNA"/>
</dbReference>
<feature type="domain" description="Tyr recombinase" evidence="6">
    <location>
        <begin position="173"/>
        <end position="319"/>
    </location>
</feature>
<dbReference type="PROSITE" id="PS51898">
    <property type="entry name" value="TYR_RECOMBINASE"/>
    <property type="match status" value="1"/>
</dbReference>
<evidence type="ECO:0000256" key="1">
    <source>
        <dbReference type="ARBA" id="ARBA00008857"/>
    </source>
</evidence>
<dbReference type="InterPro" id="IPR044068">
    <property type="entry name" value="CB"/>
</dbReference>
<protein>
    <submittedName>
        <fullName evidence="8">Site-specific integrase</fullName>
    </submittedName>
</protein>
<evidence type="ECO:0000256" key="2">
    <source>
        <dbReference type="ARBA" id="ARBA00022908"/>
    </source>
</evidence>
<evidence type="ECO:0000313" key="9">
    <source>
        <dbReference type="Proteomes" id="UP000309033"/>
    </source>
</evidence>
<comment type="caution">
    <text evidence="8">The sequence shown here is derived from an EMBL/GenBank/DDBJ whole genome shotgun (WGS) entry which is preliminary data.</text>
</comment>
<dbReference type="GO" id="GO:0003677">
    <property type="term" value="F:DNA binding"/>
    <property type="evidence" value="ECO:0007669"/>
    <property type="project" value="UniProtKB-UniRule"/>
</dbReference>
<evidence type="ECO:0000256" key="3">
    <source>
        <dbReference type="ARBA" id="ARBA00023125"/>
    </source>
</evidence>
<organism evidence="8 9">
    <name type="scientific">Microbispora triticiradicis</name>
    <dbReference type="NCBI Taxonomy" id="2200763"/>
    <lineage>
        <taxon>Bacteria</taxon>
        <taxon>Bacillati</taxon>
        <taxon>Actinomycetota</taxon>
        <taxon>Actinomycetes</taxon>
        <taxon>Streptosporangiales</taxon>
        <taxon>Streptosporangiaceae</taxon>
        <taxon>Microbispora</taxon>
    </lineage>
</organism>